<evidence type="ECO:0000313" key="5">
    <source>
        <dbReference type="Proteomes" id="UP000034883"/>
    </source>
</evidence>
<keyword evidence="1" id="KW-0732">Signal</keyword>
<evidence type="ECO:0000259" key="2">
    <source>
        <dbReference type="Pfam" id="PF00675"/>
    </source>
</evidence>
<dbReference type="AlphaFoldDB" id="A0A0F6W1S2"/>
<name>A0A0F6W1S2_9BACT</name>
<feature type="chain" id="PRO_5002511655" evidence="1">
    <location>
        <begin position="23"/>
        <end position="527"/>
    </location>
</feature>
<evidence type="ECO:0000313" key="4">
    <source>
        <dbReference type="EMBL" id="AKF05293.1"/>
    </source>
</evidence>
<proteinExistence type="predicted"/>
<dbReference type="InterPro" id="IPR007863">
    <property type="entry name" value="Peptidase_M16_C"/>
</dbReference>
<dbReference type="STRING" id="927083.DB32_002442"/>
<keyword evidence="5" id="KW-1185">Reference proteome</keyword>
<gene>
    <name evidence="4" type="ORF">DB32_002442</name>
</gene>
<dbReference type="InterPro" id="IPR011249">
    <property type="entry name" value="Metalloenz_LuxS/M16"/>
</dbReference>
<protein>
    <submittedName>
        <fullName evidence="4">Peptidase, M16 family</fullName>
    </submittedName>
</protein>
<dbReference type="Proteomes" id="UP000034883">
    <property type="component" value="Chromosome"/>
</dbReference>
<dbReference type="SUPFAM" id="SSF63411">
    <property type="entry name" value="LuxS/MPP-like metallohydrolase"/>
    <property type="match status" value="2"/>
</dbReference>
<dbReference type="EMBL" id="CP011125">
    <property type="protein sequence ID" value="AKF05293.1"/>
    <property type="molecule type" value="Genomic_DNA"/>
</dbReference>
<dbReference type="PANTHER" id="PTHR11851">
    <property type="entry name" value="METALLOPROTEASE"/>
    <property type="match status" value="1"/>
</dbReference>
<dbReference type="KEGG" id="samy:DB32_002442"/>
<organism evidence="4 5">
    <name type="scientific">Sandaracinus amylolyticus</name>
    <dbReference type="NCBI Taxonomy" id="927083"/>
    <lineage>
        <taxon>Bacteria</taxon>
        <taxon>Pseudomonadati</taxon>
        <taxon>Myxococcota</taxon>
        <taxon>Polyangia</taxon>
        <taxon>Polyangiales</taxon>
        <taxon>Sandaracinaceae</taxon>
        <taxon>Sandaracinus</taxon>
    </lineage>
</organism>
<feature type="domain" description="Peptidase M16 N-terminal" evidence="2">
    <location>
        <begin position="53"/>
        <end position="196"/>
    </location>
</feature>
<dbReference type="InterPro" id="IPR011765">
    <property type="entry name" value="Pept_M16_N"/>
</dbReference>
<sequence>MKRTISMLCIAALAGCGGSAGPAPEYPPMPEPETAEGVTVAELPTEPLRDAPVLLEQRSESPIVTVRVVFEAGSGADPTGREGVTALAATLMSEGGAGDRSYAQIVDALYPMAAQLGAQVDREQTVFVGRVHRDHLDAFYEIFRDVLLRPQMSAEDFERVKQQMLSALTLELRGNDDEALGKETLQAMLYEGHPFGHPELGTERALGRLTLDDVRAQRARVLCGGRATIGVAGGYPDGFAARLARDVGQLTSEACVGRSALPEPRASESRIWIVDKPQASSVAVSMGMPIDVERDDEDYPALVLAVAWLGQHRQFVGRLMQSIRERRGMNYGDYAYPEHFEQEGWGVFPLPNIARRQQYFSIWLRPLRPEQAHFGMRLAIAELRNFVENGLDQAELDRIRSYLDGYYALFLQTESRRLGYAIDDAFYGVDRPWLERLRAAWAELTPEQVNAVIRRHIDPARLQIAIVAPDASALADRIASEQPSPIEYPGRTVPPEVLEQDRVVQELRIGVPRERITIVPVARIFAE</sequence>
<dbReference type="PANTHER" id="PTHR11851:SF224">
    <property type="entry name" value="PROCESSING PROTEASE"/>
    <property type="match status" value="1"/>
</dbReference>
<dbReference type="GO" id="GO:0046872">
    <property type="term" value="F:metal ion binding"/>
    <property type="evidence" value="ECO:0007669"/>
    <property type="project" value="InterPro"/>
</dbReference>
<feature type="domain" description="Peptidase M16 C-terminal" evidence="3">
    <location>
        <begin position="209"/>
        <end position="401"/>
    </location>
</feature>
<reference evidence="4 5" key="1">
    <citation type="submission" date="2015-03" db="EMBL/GenBank/DDBJ databases">
        <title>Genome assembly of Sandaracinus amylolyticus DSM 53668.</title>
        <authorList>
            <person name="Sharma G."/>
            <person name="Subramanian S."/>
        </authorList>
    </citation>
    <scope>NUCLEOTIDE SEQUENCE [LARGE SCALE GENOMIC DNA]</scope>
    <source>
        <strain evidence="4 5">DSM 53668</strain>
    </source>
</reference>
<dbReference type="Gene3D" id="3.30.830.10">
    <property type="entry name" value="Metalloenzyme, LuxS/M16 peptidase-like"/>
    <property type="match status" value="2"/>
</dbReference>
<evidence type="ECO:0000259" key="3">
    <source>
        <dbReference type="Pfam" id="PF05193"/>
    </source>
</evidence>
<dbReference type="InterPro" id="IPR050361">
    <property type="entry name" value="MPP/UQCRC_Complex"/>
</dbReference>
<accession>A0A0F6W1S2</accession>
<dbReference type="OrthoDB" id="9811314at2"/>
<dbReference type="Pfam" id="PF05193">
    <property type="entry name" value="Peptidase_M16_C"/>
    <property type="match status" value="1"/>
</dbReference>
<dbReference type="Pfam" id="PF00675">
    <property type="entry name" value="Peptidase_M16"/>
    <property type="match status" value="1"/>
</dbReference>
<dbReference type="RefSeq" id="WP_053232548.1">
    <property type="nucleotide sequence ID" value="NZ_CP011125.1"/>
</dbReference>
<feature type="signal peptide" evidence="1">
    <location>
        <begin position="1"/>
        <end position="22"/>
    </location>
</feature>
<dbReference type="PROSITE" id="PS51257">
    <property type="entry name" value="PROKAR_LIPOPROTEIN"/>
    <property type="match status" value="1"/>
</dbReference>
<evidence type="ECO:0000256" key="1">
    <source>
        <dbReference type="SAM" id="SignalP"/>
    </source>
</evidence>